<reference evidence="3" key="3">
    <citation type="submission" date="2016-06" db="UniProtKB">
        <authorList>
            <consortium name="WormBaseParasite"/>
        </authorList>
    </citation>
    <scope>IDENTIFICATION</scope>
</reference>
<reference evidence="2" key="1">
    <citation type="submission" date="2013-12" db="EMBL/GenBank/DDBJ databases">
        <authorList>
            <person name="Aslett M."/>
        </authorList>
    </citation>
    <scope>NUCLEOTIDE SEQUENCE [LARGE SCALE GENOMIC DNA]</scope>
    <source>
        <strain evidence="2">Lindley</strain>
    </source>
</reference>
<reference evidence="2" key="2">
    <citation type="submission" date="2014-05" db="EMBL/GenBank/DDBJ databases">
        <title>The genome and life-stage specific transcriptomes of Globodera pallida elucidate key aspects of plant parasitism by a cyst nematode.</title>
        <authorList>
            <person name="Cotton J.A."/>
            <person name="Lilley C.J."/>
            <person name="Jones L.M."/>
            <person name="Kikuchi T."/>
            <person name="Reid A.J."/>
            <person name="Thorpe P."/>
            <person name="Tsai I.J."/>
            <person name="Beasley H."/>
            <person name="Blok V."/>
            <person name="Cock P.J.A."/>
            <person name="Van den Akker S.E."/>
            <person name="Holroyd N."/>
            <person name="Hunt M."/>
            <person name="Mantelin S."/>
            <person name="Naghra H."/>
            <person name="Pain A."/>
            <person name="Palomares-Rius J.E."/>
            <person name="Zarowiecki M."/>
            <person name="Berriman M."/>
            <person name="Jones J.T."/>
            <person name="Urwin P.E."/>
        </authorList>
    </citation>
    <scope>NUCLEOTIDE SEQUENCE [LARGE SCALE GENOMIC DNA]</scope>
    <source>
        <strain evidence="2">Lindley</strain>
    </source>
</reference>
<name>A0A183BQF4_GLOPA</name>
<dbReference type="CDD" id="cd11304">
    <property type="entry name" value="Cadherin_repeat"/>
    <property type="match status" value="1"/>
</dbReference>
<feature type="region of interest" description="Disordered" evidence="1">
    <location>
        <begin position="1467"/>
        <end position="1537"/>
    </location>
</feature>
<evidence type="ECO:0000313" key="3">
    <source>
        <dbReference type="WBParaSite" id="GPLIN_000284000"/>
    </source>
</evidence>
<evidence type="ECO:0000313" key="2">
    <source>
        <dbReference type="Proteomes" id="UP000050741"/>
    </source>
</evidence>
<proteinExistence type="predicted"/>
<evidence type="ECO:0000256" key="1">
    <source>
        <dbReference type="SAM" id="MobiDB-lite"/>
    </source>
</evidence>
<accession>A0A183BQF4</accession>
<sequence>MRVRCLVEEPALAFIFPQAAPIKAVAGANRSIGFVSAFGASFPKGLNGRYNCLFGTSLSKGRWVSPSLVQCPVPTQSLTGKYAFNMVPDGSTAYIPNQADGGTSHFTLFVSCSPDECRGRCLGPICLCLHSQSGNLCEVTPPTTENSTIVKIVSNNNTAVTWATEFQPYTTKIPNWVEYFKWHLNELSQCQDELSLVSVQSDIGVGLIVDLLNGTLYWPSPLGRLRPYSIEVRLQAANGTNSLVKWALRVKPSYSAQLDRAESFAENSNGRAITGKVIWKGAKAAFNGSIPLLLRILASESERRYVVEDIILWTEPSVDGQKFRYVLYPYLNASEIAIIPVHPGAAFADSPQTLDETDAVEWAHQRVAVGGFDAELNVREGQSFEHNYSLRMAPLGGNCSGQWHFERDGESVRLSFRPLLSLAQSTAPSAASLMLKTAFICMPMGQSQIIRQTLKGIGTKNSRREDGLGVAMDPQRLFVDVAGGVPSQSFSVFTLDVSVPGRRAELLQRVHLESASFSPFELVWLSRPSPTFWRLWLSLKADQMGQEGNSDGVLLIRGGENLALSLPYRIQRTSNAQSDAFLFTLTVKDSSSKAKNAPGHPLPATAAADVQLFTQRNGQHFFRTVSFDEQFGPLRSDIFQLRIRSRQFRPFSSLIKVDPLNNALIVELRRMPTQYFADDGKTFAVEWEELDGTAIRPRVRLSPLAISDANLQQFVDIVYTDGPPKSFVWLSPNEHQPLMGLIGHLKPFRAGIQSMFPALSLVESQLISFPTLLGEFLSQLSIVLSPSALLPLSSPAIFDQFIAAIADNSTEGPIVEGNELRGRAEELIGKWNRVVNLVSGRGEDDLPEGSASGRELAQWRALVQSADRIKSIVRQFGAENPFSLFKDVLRRIFSNAEFHSELNPTPEDYQTEEIVGWADVRAEREEVQEGEEFRVLVNVRVRELTPAVLSSVSVNLRFTRTSAPLKFRLGPIFSSGQPLELRADGTFRAEWTVLPLSDFRLTKSISVKPDIVLSFELGGERKAQRLNAPSVLIRPRPALRLLAFSLPTLSMASSAHSLHISAVNSGYSELNSVEFRQLQPEIRWANDGTPVDFRFSNVHVEGPDGHTLPEGSFLSFGHKIASGSASHMTLNISVMPHKTNSVALFHNFSAVVSVNSSLLPLSQFDLRFFFIQQSVRPHSLLLVSDHSSPLPLYLYSKPDSKLTPLATLQLIEEKEIRSVLNGHRFLSRVYALRRLGLFSSPMGPDGASTFADGAKLLRVSEISENRKRQIDRQLVWIGGDSDEKMANINFVDLDASASMPQLVYELLFGRPEHFRAPFFSQAVYQLQLDVPSSISLAGHQEVLGRITAISPQDSPLNYSVWSPQKESPFSVVPSTGDIVITHPLPTGSAEHCLNLVATDQKGMQTRVPVQILLEAVEQSGNRQGIASEQGECKLYSVETKLFEHKFEKTRYQTTEEAAAEAFSNKTLADEAQSHQHSPPRPNVVEIGGDSTLSPISFSPDVEVTAEERDEQSNNGTFQEEATATPAVPSSPAPFAAVGVSPTAGRSFPTHSHQQFLTAYPHRSVYSTTKAPLPALQLAGLGTGSPRTAGTRRNGTGRIRIGAAGVQREEGRTVEGGQSSAQTMAEMACRLRTTKPIWALICDMAKTVYRTTI</sequence>
<dbReference type="Gene3D" id="2.60.40.60">
    <property type="entry name" value="Cadherins"/>
    <property type="match status" value="1"/>
</dbReference>
<feature type="compositionally biased region" description="Low complexity" evidence="1">
    <location>
        <begin position="1521"/>
        <end position="1537"/>
    </location>
</feature>
<dbReference type="Proteomes" id="UP000050741">
    <property type="component" value="Unassembled WGS sequence"/>
</dbReference>
<dbReference type="WBParaSite" id="GPLIN_000284000">
    <property type="protein sequence ID" value="GPLIN_000284000"/>
    <property type="gene ID" value="GPLIN_000284000"/>
</dbReference>
<protein>
    <submittedName>
        <fullName evidence="3">REJ domain-containing protein</fullName>
    </submittedName>
</protein>
<organism evidence="2 3">
    <name type="scientific">Globodera pallida</name>
    <name type="common">Potato cyst nematode worm</name>
    <name type="synonym">Heterodera pallida</name>
    <dbReference type="NCBI Taxonomy" id="36090"/>
    <lineage>
        <taxon>Eukaryota</taxon>
        <taxon>Metazoa</taxon>
        <taxon>Ecdysozoa</taxon>
        <taxon>Nematoda</taxon>
        <taxon>Chromadorea</taxon>
        <taxon>Rhabditida</taxon>
        <taxon>Tylenchina</taxon>
        <taxon>Tylenchomorpha</taxon>
        <taxon>Tylenchoidea</taxon>
        <taxon>Heteroderidae</taxon>
        <taxon>Heteroderinae</taxon>
        <taxon>Globodera</taxon>
    </lineage>
</organism>
<keyword evidence="2" id="KW-1185">Reference proteome</keyword>